<evidence type="ECO:0000313" key="2">
    <source>
        <dbReference type="EMBL" id="MFD1166970.1"/>
    </source>
</evidence>
<protein>
    <submittedName>
        <fullName evidence="2">ABC-three component system protein</fullName>
    </submittedName>
</protein>
<dbReference type="RefSeq" id="WP_380897998.1">
    <property type="nucleotide sequence ID" value="NZ_JBHTKY010000027.1"/>
</dbReference>
<evidence type="ECO:0000259" key="1">
    <source>
        <dbReference type="Pfam" id="PF20285"/>
    </source>
</evidence>
<comment type="caution">
    <text evidence="2">The sequence shown here is derived from an EMBL/GenBank/DDBJ whole genome shotgun (WGS) entry which is preliminary data.</text>
</comment>
<accession>A0ABW3RP32</accession>
<sequence>MTQKIQNDASIEQQNNIGKVDNVYLTAKSKWQKRFEKLQEEVLSDQRYETFIEDFHNYNTIQDGIGLEKKLTDAGFNSREILRALNFKEKYSKRVVKGEMFQTQQEIDVEIFSLIDNDFYTYVFPKIEERAPKSEVIIILREKVIQPILDVLNKEGEADNFLNYNVNDIYGMIYFLTGKCHLNWKDYDTI</sequence>
<dbReference type="Pfam" id="PF20285">
    <property type="entry name" value="CTD9"/>
    <property type="match status" value="1"/>
</dbReference>
<dbReference type="InterPro" id="IPR046911">
    <property type="entry name" value="ABC-3C_CTD9"/>
</dbReference>
<keyword evidence="3" id="KW-1185">Reference proteome</keyword>
<gene>
    <name evidence="2" type="ORF">ACFQ2C_15285</name>
</gene>
<dbReference type="Proteomes" id="UP001597205">
    <property type="component" value="Unassembled WGS sequence"/>
</dbReference>
<reference evidence="3" key="1">
    <citation type="journal article" date="2019" name="Int. J. Syst. Evol. Microbiol.">
        <title>The Global Catalogue of Microorganisms (GCM) 10K type strain sequencing project: providing services to taxonomists for standard genome sequencing and annotation.</title>
        <authorList>
            <consortium name="The Broad Institute Genomics Platform"/>
            <consortium name="The Broad Institute Genome Sequencing Center for Infectious Disease"/>
            <person name="Wu L."/>
            <person name="Ma J."/>
        </authorList>
    </citation>
    <scope>NUCLEOTIDE SEQUENCE [LARGE SCALE GENOMIC DNA]</scope>
    <source>
        <strain evidence="3">CCUG 52468</strain>
    </source>
</reference>
<name>A0ABW3RP32_9SPHI</name>
<proteinExistence type="predicted"/>
<organism evidence="2 3">
    <name type="scientific">Sphingobacterium daejeonense</name>
    <dbReference type="NCBI Taxonomy" id="371142"/>
    <lineage>
        <taxon>Bacteria</taxon>
        <taxon>Pseudomonadati</taxon>
        <taxon>Bacteroidota</taxon>
        <taxon>Sphingobacteriia</taxon>
        <taxon>Sphingobacteriales</taxon>
        <taxon>Sphingobacteriaceae</taxon>
        <taxon>Sphingobacterium</taxon>
    </lineage>
</organism>
<dbReference type="EMBL" id="JBHTKY010000027">
    <property type="protein sequence ID" value="MFD1166970.1"/>
    <property type="molecule type" value="Genomic_DNA"/>
</dbReference>
<evidence type="ECO:0000313" key="3">
    <source>
        <dbReference type="Proteomes" id="UP001597205"/>
    </source>
</evidence>
<feature type="domain" description="ABC-three component systems C-terminal" evidence="1">
    <location>
        <begin position="66"/>
        <end position="184"/>
    </location>
</feature>